<dbReference type="PANTHER" id="PTHR30346">
    <property type="entry name" value="TRANSCRIPTIONAL DUAL REGULATOR HCAR-RELATED"/>
    <property type="match status" value="1"/>
</dbReference>
<dbReference type="AlphaFoldDB" id="A0A3N7HMI3"/>
<evidence type="ECO:0000313" key="6">
    <source>
        <dbReference type="EMBL" id="RQP23387.1"/>
    </source>
</evidence>
<keyword evidence="3" id="KW-0238">DNA-binding</keyword>
<evidence type="ECO:0000256" key="4">
    <source>
        <dbReference type="ARBA" id="ARBA00023163"/>
    </source>
</evidence>
<dbReference type="Pfam" id="PF03466">
    <property type="entry name" value="LysR_substrate"/>
    <property type="match status" value="1"/>
</dbReference>
<dbReference type="Pfam" id="PF00126">
    <property type="entry name" value="HTH_1"/>
    <property type="match status" value="1"/>
</dbReference>
<dbReference type="SUPFAM" id="SSF46785">
    <property type="entry name" value="Winged helix' DNA-binding domain"/>
    <property type="match status" value="1"/>
</dbReference>
<dbReference type="GO" id="GO:0003677">
    <property type="term" value="F:DNA binding"/>
    <property type="evidence" value="ECO:0007669"/>
    <property type="project" value="UniProtKB-KW"/>
</dbReference>
<dbReference type="OrthoDB" id="6085485at2"/>
<dbReference type="GO" id="GO:0003700">
    <property type="term" value="F:DNA-binding transcription factor activity"/>
    <property type="evidence" value="ECO:0007669"/>
    <property type="project" value="InterPro"/>
</dbReference>
<evidence type="ECO:0000313" key="7">
    <source>
        <dbReference type="Proteomes" id="UP000267464"/>
    </source>
</evidence>
<dbReference type="SUPFAM" id="SSF53850">
    <property type="entry name" value="Periplasmic binding protein-like II"/>
    <property type="match status" value="1"/>
</dbReference>
<keyword evidence="7" id="KW-1185">Reference proteome</keyword>
<dbReference type="Gene3D" id="1.10.10.10">
    <property type="entry name" value="Winged helix-like DNA-binding domain superfamily/Winged helix DNA-binding domain"/>
    <property type="match status" value="1"/>
</dbReference>
<dbReference type="Gene3D" id="3.40.190.290">
    <property type="match status" value="1"/>
</dbReference>
<protein>
    <submittedName>
        <fullName evidence="6">LysR family transcriptional regulator</fullName>
    </submittedName>
</protein>
<evidence type="ECO:0000256" key="2">
    <source>
        <dbReference type="ARBA" id="ARBA00023015"/>
    </source>
</evidence>
<sequence length="303" mass="33285">MRIAITEEITFRKLEILLAFMETGNLSRAAEMLDLSTVSVHRALHSLEEALRCPLFRHEGRKLLPTEAARVLADSARAALEVMNDGIQATREMGGYSAGSIRIGSLYSLSVKTVPTLVTRMKQRRPDLQTELVMGSNAELLRKLRSGAADVALMANPDGEPDIESVTLFDDHIDFAAPVGSKYAHMAEVDLAQCADERFVALSDGFATREGFAQAFRIAGFTPRIVIQVDDIFTLINLVSGGVGCTLLPGRVRDVLAGKVQLIPLQPRFQLRQQIGLNFLRSRERDPNLLALASECRLLKRGG</sequence>
<dbReference type="Proteomes" id="UP000267464">
    <property type="component" value="Unassembled WGS sequence"/>
</dbReference>
<dbReference type="PANTHER" id="PTHR30346:SF0">
    <property type="entry name" value="HCA OPERON TRANSCRIPTIONAL ACTIVATOR HCAR"/>
    <property type="match status" value="1"/>
</dbReference>
<dbReference type="InterPro" id="IPR005119">
    <property type="entry name" value="LysR_subst-bd"/>
</dbReference>
<reference evidence="6 7" key="2">
    <citation type="submission" date="2018-12" db="EMBL/GenBank/DDBJ databases">
        <title>Rhizobacter gummiphilus sp. nov., a rubber-degrading bacterium isolated from the soil of a botanical garden in Japan.</title>
        <authorList>
            <person name="Shunsuke S.S."/>
        </authorList>
    </citation>
    <scope>NUCLEOTIDE SEQUENCE [LARGE SCALE GENOMIC DNA]</scope>
    <source>
        <strain evidence="6 7">S-16</strain>
    </source>
</reference>
<dbReference type="RefSeq" id="WP_124542141.1">
    <property type="nucleotide sequence ID" value="NZ_QUSW01000005.1"/>
</dbReference>
<dbReference type="InterPro" id="IPR000847">
    <property type="entry name" value="LysR_HTH_N"/>
</dbReference>
<dbReference type="InterPro" id="IPR036388">
    <property type="entry name" value="WH-like_DNA-bd_sf"/>
</dbReference>
<reference evidence="6 7" key="1">
    <citation type="submission" date="2018-08" db="EMBL/GenBank/DDBJ databases">
        <authorList>
            <person name="Khan S.A."/>
            <person name="Jeon C.O."/>
            <person name="Chun B.H."/>
            <person name="Jeong S.E."/>
        </authorList>
    </citation>
    <scope>NUCLEOTIDE SEQUENCE [LARGE SCALE GENOMIC DNA]</scope>
    <source>
        <strain evidence="6 7">S-16</strain>
    </source>
</reference>
<feature type="domain" description="HTH lysR-type" evidence="5">
    <location>
        <begin position="9"/>
        <end position="66"/>
    </location>
</feature>
<organism evidence="6 7">
    <name type="scientific">Piscinibacter terrae</name>
    <dbReference type="NCBI Taxonomy" id="2496871"/>
    <lineage>
        <taxon>Bacteria</taxon>
        <taxon>Pseudomonadati</taxon>
        <taxon>Pseudomonadota</taxon>
        <taxon>Betaproteobacteria</taxon>
        <taxon>Burkholderiales</taxon>
        <taxon>Sphaerotilaceae</taxon>
        <taxon>Piscinibacter</taxon>
    </lineage>
</organism>
<evidence type="ECO:0000259" key="5">
    <source>
        <dbReference type="PROSITE" id="PS50931"/>
    </source>
</evidence>
<dbReference type="GO" id="GO:0032993">
    <property type="term" value="C:protein-DNA complex"/>
    <property type="evidence" value="ECO:0007669"/>
    <property type="project" value="TreeGrafter"/>
</dbReference>
<dbReference type="PROSITE" id="PS50931">
    <property type="entry name" value="HTH_LYSR"/>
    <property type="match status" value="1"/>
</dbReference>
<dbReference type="EMBL" id="QUSW01000005">
    <property type="protein sequence ID" value="RQP23387.1"/>
    <property type="molecule type" value="Genomic_DNA"/>
</dbReference>
<evidence type="ECO:0000256" key="1">
    <source>
        <dbReference type="ARBA" id="ARBA00009437"/>
    </source>
</evidence>
<dbReference type="InterPro" id="IPR036390">
    <property type="entry name" value="WH_DNA-bd_sf"/>
</dbReference>
<evidence type="ECO:0000256" key="3">
    <source>
        <dbReference type="ARBA" id="ARBA00023125"/>
    </source>
</evidence>
<accession>A0A3N7HMI3</accession>
<gene>
    <name evidence="6" type="ORF">DZC73_20050</name>
</gene>
<proteinExistence type="inferred from homology"/>
<keyword evidence="2" id="KW-0805">Transcription regulation</keyword>
<keyword evidence="4" id="KW-0804">Transcription</keyword>
<comment type="similarity">
    <text evidence="1">Belongs to the LysR transcriptional regulatory family.</text>
</comment>
<comment type="caution">
    <text evidence="6">The sequence shown here is derived from an EMBL/GenBank/DDBJ whole genome shotgun (WGS) entry which is preliminary data.</text>
</comment>
<name>A0A3N7HMI3_9BURK</name>